<accession>A0A0E9RI16</accession>
<organism evidence="1">
    <name type="scientific">Anguilla anguilla</name>
    <name type="common">European freshwater eel</name>
    <name type="synonym">Muraena anguilla</name>
    <dbReference type="NCBI Taxonomy" id="7936"/>
    <lineage>
        <taxon>Eukaryota</taxon>
        <taxon>Metazoa</taxon>
        <taxon>Chordata</taxon>
        <taxon>Craniata</taxon>
        <taxon>Vertebrata</taxon>
        <taxon>Euteleostomi</taxon>
        <taxon>Actinopterygii</taxon>
        <taxon>Neopterygii</taxon>
        <taxon>Teleostei</taxon>
        <taxon>Anguilliformes</taxon>
        <taxon>Anguillidae</taxon>
        <taxon>Anguilla</taxon>
    </lineage>
</organism>
<name>A0A0E9RI16_ANGAN</name>
<sequence>MHLSIQRCFESTNQHIIKYIIKRN</sequence>
<reference evidence="1" key="1">
    <citation type="submission" date="2014-11" db="EMBL/GenBank/DDBJ databases">
        <authorList>
            <person name="Amaro Gonzalez C."/>
        </authorList>
    </citation>
    <scope>NUCLEOTIDE SEQUENCE</scope>
</reference>
<proteinExistence type="predicted"/>
<evidence type="ECO:0000313" key="1">
    <source>
        <dbReference type="EMBL" id="JAH28120.1"/>
    </source>
</evidence>
<dbReference type="AlphaFoldDB" id="A0A0E9RI16"/>
<protein>
    <submittedName>
        <fullName evidence="1">Uncharacterized protein</fullName>
    </submittedName>
</protein>
<dbReference type="EMBL" id="GBXM01080457">
    <property type="protein sequence ID" value="JAH28120.1"/>
    <property type="molecule type" value="Transcribed_RNA"/>
</dbReference>
<reference evidence="1" key="2">
    <citation type="journal article" date="2015" name="Fish Shellfish Immunol.">
        <title>Early steps in the European eel (Anguilla anguilla)-Vibrio vulnificus interaction in the gills: Role of the RtxA13 toxin.</title>
        <authorList>
            <person name="Callol A."/>
            <person name="Pajuelo D."/>
            <person name="Ebbesson L."/>
            <person name="Teles M."/>
            <person name="MacKenzie S."/>
            <person name="Amaro C."/>
        </authorList>
    </citation>
    <scope>NUCLEOTIDE SEQUENCE</scope>
</reference>